<evidence type="ECO:0000313" key="3">
    <source>
        <dbReference type="EMBL" id="KAF6197637.1"/>
    </source>
</evidence>
<dbReference type="PANTHER" id="PTHR33273:SF4">
    <property type="entry name" value="ENDONUCLEASE_EXONUCLEASE_PHOSPHATASE DOMAIN-CONTAINING PROTEIN"/>
    <property type="match status" value="1"/>
</dbReference>
<protein>
    <recommendedName>
        <fullName evidence="2">Endonuclease/exonuclease/phosphatase domain-containing protein</fullName>
    </recommendedName>
</protein>
<gene>
    <name evidence="3" type="ORF">GE061_008603</name>
</gene>
<evidence type="ECO:0000256" key="1">
    <source>
        <dbReference type="SAM" id="MobiDB-lite"/>
    </source>
</evidence>
<dbReference type="GO" id="GO:0003824">
    <property type="term" value="F:catalytic activity"/>
    <property type="evidence" value="ECO:0007669"/>
    <property type="project" value="InterPro"/>
</dbReference>
<feature type="compositionally biased region" description="Gly residues" evidence="1">
    <location>
        <begin position="765"/>
        <end position="810"/>
    </location>
</feature>
<accession>A0A8S9WL62</accession>
<reference evidence="3" key="1">
    <citation type="journal article" date="2021" name="Mol. Ecol. Resour.">
        <title>Apolygus lucorum genome provides insights into omnivorousness and mesophyll feeding.</title>
        <authorList>
            <person name="Liu Y."/>
            <person name="Liu H."/>
            <person name="Wang H."/>
            <person name="Huang T."/>
            <person name="Liu B."/>
            <person name="Yang B."/>
            <person name="Yin L."/>
            <person name="Li B."/>
            <person name="Zhang Y."/>
            <person name="Zhang S."/>
            <person name="Jiang F."/>
            <person name="Zhang X."/>
            <person name="Ren Y."/>
            <person name="Wang B."/>
            <person name="Wang S."/>
            <person name="Lu Y."/>
            <person name="Wu K."/>
            <person name="Fan W."/>
            <person name="Wang G."/>
        </authorList>
    </citation>
    <scope>NUCLEOTIDE SEQUENCE</scope>
    <source>
        <strain evidence="3">12Hb</strain>
    </source>
</reference>
<dbReference type="InterPro" id="IPR005135">
    <property type="entry name" value="Endo/exonuclease/phosphatase"/>
</dbReference>
<dbReference type="PANTHER" id="PTHR33273">
    <property type="entry name" value="DOMAIN-CONTAINING PROTEIN, PUTATIVE-RELATED"/>
    <property type="match status" value="1"/>
</dbReference>
<feature type="domain" description="Endonuclease/exonuclease/phosphatase" evidence="2">
    <location>
        <begin position="111"/>
        <end position="226"/>
    </location>
</feature>
<dbReference type="OrthoDB" id="6625359at2759"/>
<organism evidence="3 4">
    <name type="scientific">Apolygus lucorum</name>
    <name type="common">Small green plant bug</name>
    <name type="synonym">Lygocoris lucorum</name>
    <dbReference type="NCBI Taxonomy" id="248454"/>
    <lineage>
        <taxon>Eukaryota</taxon>
        <taxon>Metazoa</taxon>
        <taxon>Ecdysozoa</taxon>
        <taxon>Arthropoda</taxon>
        <taxon>Hexapoda</taxon>
        <taxon>Insecta</taxon>
        <taxon>Pterygota</taxon>
        <taxon>Neoptera</taxon>
        <taxon>Paraneoptera</taxon>
        <taxon>Hemiptera</taxon>
        <taxon>Heteroptera</taxon>
        <taxon>Panheteroptera</taxon>
        <taxon>Cimicomorpha</taxon>
        <taxon>Miridae</taxon>
        <taxon>Mirini</taxon>
        <taxon>Apolygus</taxon>
    </lineage>
</organism>
<dbReference type="EMBL" id="WIXP02000017">
    <property type="protein sequence ID" value="KAF6197637.1"/>
    <property type="molecule type" value="Genomic_DNA"/>
</dbReference>
<sequence>MEMASNQNNSDLGTRCVQINLQHSRVVTACLNEYIVKENIGIAALQELYCIKHSIAGINKEWRIFSTGRDRKRAAVLISDLKIDGVLLSDLSDEDFVAVEVSLVGGFSCIFVSAYFDITRDIEIDLRKMARVLVRAGRRRVIMCIDTNSRSAAWYDTVTNRRGKDLEEFLAEGSLVVINYDDGQPTFETRNGKSRIDLTICNWAMLRYVSQWANKGSEEVTSDHKTLAFVLGNADGDGRLNHVLPRYKVKEADWLLFRRELSSGLGRFLGVEGGDGRPDEWGLLDAGLANRIESEEDIDGFVMEFDRLMAEACKKAIPLRTNNTIRSPKRSVPWWSRELTELRRHLRRARRQYMRTQGDPRLRDARKHEYYDLKMEFNRSVKQAKYDSWKAYCNGAGGEIPWGEIYKAAAGKQRTPLELTTLRGADGRFTSGIEDTLERILDECVPHEHVPDTDFHAEMMEEVEQYEGLADDVPFTEIEGSCCGPGYWTIMYDTVLELPYPPGVSVFAFADDLLMVCTADSECYAEALANEGLFLIEKWAWESNLCFNTNKTKLLRVARRRRTRDLRIYLLGRRLEEVDHLKYLGVTFDRSLKWNRHIADVTRKASQLINALSRSAGVYWGMKSEALDIIYRGAVLPILTYAAPVWAEAMGYQCNVRTIRRTQRLMLLRMIKGVRTISFHGCCVIAGIKPIELEVRELSRLYVLQTGEGVDKPLPPGDWGHPALAVDVGAELTGQDDEEPFYSPIMFPNENGVKLNVEEKKAKRGGGGGGEGGGRGGPRGGGGGGMMRSGAGPMGGSGSGRGGSGAGRGAIRGSYGPNPIRPRN</sequence>
<proteinExistence type="predicted"/>
<name>A0A8S9WL62_APOLU</name>
<dbReference type="SUPFAM" id="SSF56219">
    <property type="entry name" value="DNase I-like"/>
    <property type="match status" value="1"/>
</dbReference>
<keyword evidence="4" id="KW-1185">Reference proteome</keyword>
<comment type="caution">
    <text evidence="3">The sequence shown here is derived from an EMBL/GenBank/DDBJ whole genome shotgun (WGS) entry which is preliminary data.</text>
</comment>
<dbReference type="Pfam" id="PF14529">
    <property type="entry name" value="Exo_endo_phos_2"/>
    <property type="match status" value="1"/>
</dbReference>
<dbReference type="AlphaFoldDB" id="A0A8S9WL62"/>
<dbReference type="Gene3D" id="3.60.10.10">
    <property type="entry name" value="Endonuclease/exonuclease/phosphatase"/>
    <property type="match status" value="1"/>
</dbReference>
<dbReference type="InterPro" id="IPR036691">
    <property type="entry name" value="Endo/exonu/phosph_ase_sf"/>
</dbReference>
<dbReference type="Proteomes" id="UP000466442">
    <property type="component" value="Unassembled WGS sequence"/>
</dbReference>
<evidence type="ECO:0000313" key="4">
    <source>
        <dbReference type="Proteomes" id="UP000466442"/>
    </source>
</evidence>
<evidence type="ECO:0000259" key="2">
    <source>
        <dbReference type="Pfam" id="PF14529"/>
    </source>
</evidence>
<feature type="region of interest" description="Disordered" evidence="1">
    <location>
        <begin position="761"/>
        <end position="824"/>
    </location>
</feature>